<name>E9T849_RHOHA</name>
<gene>
    <name evidence="2" type="ORF">HMPREF0724_14955</name>
</gene>
<organism evidence="2 3">
    <name type="scientific">Prescottella equi ATCC 33707</name>
    <dbReference type="NCBI Taxonomy" id="525370"/>
    <lineage>
        <taxon>Bacteria</taxon>
        <taxon>Bacillati</taxon>
        <taxon>Actinomycetota</taxon>
        <taxon>Actinomycetes</taxon>
        <taxon>Mycobacteriales</taxon>
        <taxon>Nocardiaceae</taxon>
        <taxon>Prescottella</taxon>
    </lineage>
</organism>
<evidence type="ECO:0000313" key="2">
    <source>
        <dbReference type="EMBL" id="EGD21453.1"/>
    </source>
</evidence>
<sequence length="129" mass="14011">MSTSSTHCHSPCSETCFSPERPKFRATLPARSRRPRTSPRSTPAYGGCNGIPSRTPAAARRHRTAKFRRATVAVTGAGTAAPARTRGSTTTPEGFHSAPRIRSSTPTKLFQRQTDVRVTVLLGMYLRAI</sequence>
<feature type="compositionally biased region" description="Low complexity" evidence="1">
    <location>
        <begin position="1"/>
        <end position="16"/>
    </location>
</feature>
<feature type="compositionally biased region" description="Low complexity" evidence="1">
    <location>
        <begin position="75"/>
        <end position="92"/>
    </location>
</feature>
<dbReference type="Proteomes" id="UP000004245">
    <property type="component" value="Unassembled WGS sequence"/>
</dbReference>
<accession>E9T849</accession>
<comment type="caution">
    <text evidence="2">The sequence shown here is derived from an EMBL/GenBank/DDBJ whole genome shotgun (WGS) entry which is preliminary data.</text>
</comment>
<feature type="region of interest" description="Disordered" evidence="1">
    <location>
        <begin position="1"/>
        <end position="60"/>
    </location>
</feature>
<evidence type="ECO:0000256" key="1">
    <source>
        <dbReference type="SAM" id="MobiDB-lite"/>
    </source>
</evidence>
<proteinExistence type="predicted"/>
<protein>
    <submittedName>
        <fullName evidence="2">Uncharacterized protein</fullName>
    </submittedName>
</protein>
<dbReference type="HOGENOM" id="CLU_1947137_0_0_11"/>
<keyword evidence="3" id="KW-1185">Reference proteome</keyword>
<dbReference type="EMBL" id="ADNW02000033">
    <property type="protein sequence ID" value="EGD21453.1"/>
    <property type="molecule type" value="Genomic_DNA"/>
</dbReference>
<dbReference type="AlphaFoldDB" id="E9T849"/>
<reference evidence="2" key="1">
    <citation type="submission" date="2011-01" db="EMBL/GenBank/DDBJ databases">
        <authorList>
            <person name="Muzny D."/>
            <person name="Qin X."/>
            <person name="Buhay C."/>
            <person name="Dugan-Rocha S."/>
            <person name="Ding Y."/>
            <person name="Chen G."/>
            <person name="Hawes A."/>
            <person name="Holder M."/>
            <person name="Jhangiani S."/>
            <person name="Johnson A."/>
            <person name="Khan Z."/>
            <person name="Li Z."/>
            <person name="Liu W."/>
            <person name="Liu X."/>
            <person name="Perez L."/>
            <person name="Shen H."/>
            <person name="Wang Q."/>
            <person name="Watt J."/>
            <person name="Xi L."/>
            <person name="Xin Y."/>
            <person name="Zhou J."/>
            <person name="Deng J."/>
            <person name="Jiang H."/>
            <person name="Liu Y."/>
            <person name="Qu J."/>
            <person name="Song X.-Z."/>
            <person name="Zhang L."/>
            <person name="Villasana D."/>
            <person name="Johnson A."/>
            <person name="Liu J."/>
            <person name="Liyanage D."/>
            <person name="Lorensuhewa L."/>
            <person name="Robinson T."/>
            <person name="Song A."/>
            <person name="Song B.-B."/>
            <person name="Dinh H."/>
            <person name="Thornton R."/>
            <person name="Coyle M."/>
            <person name="Francisco L."/>
            <person name="Jackson L."/>
            <person name="Javaid M."/>
            <person name="Korchina V."/>
            <person name="Kovar C."/>
            <person name="Mata R."/>
            <person name="Mathew T."/>
            <person name="Ngo R."/>
            <person name="Nguyen L."/>
            <person name="Nguyen N."/>
            <person name="Okwuonu G."/>
            <person name="Ongeri F."/>
            <person name="Pham C."/>
            <person name="Simmons D."/>
            <person name="Wilczek-Boney K."/>
            <person name="Hale W."/>
            <person name="Jakkamsetti A."/>
            <person name="Pham P."/>
            <person name="Ruth R."/>
            <person name="San Lucas F."/>
            <person name="Warren J."/>
            <person name="Zhang J."/>
            <person name="Zhao Z."/>
            <person name="Zhou C."/>
            <person name="Zhu D."/>
            <person name="Lee S."/>
            <person name="Bess C."/>
            <person name="Blankenburg K."/>
            <person name="Forbes L."/>
            <person name="Fu Q."/>
            <person name="Gubbala S."/>
            <person name="Hirani K."/>
            <person name="Jayaseelan J.C."/>
            <person name="Lara F."/>
            <person name="Munidasa M."/>
            <person name="Palculict T."/>
            <person name="Patil S."/>
            <person name="Pu L.-L."/>
            <person name="Saada N."/>
            <person name="Tang L."/>
            <person name="Weissenberger G."/>
            <person name="Zhu Y."/>
            <person name="Hemphill L."/>
            <person name="Shang Y."/>
            <person name="Youmans B."/>
            <person name="Ayvaz T."/>
            <person name="Ross M."/>
            <person name="Santibanez J."/>
            <person name="Aqrawi P."/>
            <person name="Gross S."/>
            <person name="Joshi V."/>
            <person name="Fowler G."/>
            <person name="Nazareth L."/>
            <person name="Reid J."/>
            <person name="Worley K."/>
            <person name="Petrosino J."/>
            <person name="Highlander S."/>
            <person name="Gibbs R."/>
        </authorList>
    </citation>
    <scope>NUCLEOTIDE SEQUENCE [LARGE SCALE GENOMIC DNA]</scope>
    <source>
        <strain evidence="2">ATCC 33707</strain>
    </source>
</reference>
<feature type="region of interest" description="Disordered" evidence="1">
    <location>
        <begin position="75"/>
        <end position="102"/>
    </location>
</feature>
<evidence type="ECO:0000313" key="3">
    <source>
        <dbReference type="Proteomes" id="UP000004245"/>
    </source>
</evidence>